<proteinExistence type="predicted"/>
<gene>
    <name evidence="6" type="ORF">K505DRAFT_228981</name>
</gene>
<organism evidence="6 7">
    <name type="scientific">Melanomma pulvis-pyrius CBS 109.77</name>
    <dbReference type="NCBI Taxonomy" id="1314802"/>
    <lineage>
        <taxon>Eukaryota</taxon>
        <taxon>Fungi</taxon>
        <taxon>Dikarya</taxon>
        <taxon>Ascomycota</taxon>
        <taxon>Pezizomycotina</taxon>
        <taxon>Dothideomycetes</taxon>
        <taxon>Pleosporomycetidae</taxon>
        <taxon>Pleosporales</taxon>
        <taxon>Melanommataceae</taxon>
        <taxon>Melanomma</taxon>
    </lineage>
</organism>
<dbReference type="InterPro" id="IPR045863">
    <property type="entry name" value="CorA_TM1_TM2"/>
</dbReference>
<dbReference type="SUPFAM" id="SSF144083">
    <property type="entry name" value="Magnesium transport protein CorA, transmembrane region"/>
    <property type="match status" value="1"/>
</dbReference>
<dbReference type="EMBL" id="MU001749">
    <property type="protein sequence ID" value="KAF2800332.1"/>
    <property type="molecule type" value="Genomic_DNA"/>
</dbReference>
<dbReference type="OrthoDB" id="195446at2759"/>
<feature type="non-terminal residue" evidence="6">
    <location>
        <position position="1"/>
    </location>
</feature>
<name>A0A6A6XV14_9PLEO</name>
<feature type="transmembrane region" description="Helical" evidence="5">
    <location>
        <begin position="209"/>
        <end position="230"/>
    </location>
</feature>
<keyword evidence="3 5" id="KW-1133">Transmembrane helix</keyword>
<keyword evidence="4 5" id="KW-0472">Membrane</keyword>
<evidence type="ECO:0000256" key="2">
    <source>
        <dbReference type="ARBA" id="ARBA00022692"/>
    </source>
</evidence>
<evidence type="ECO:0000256" key="1">
    <source>
        <dbReference type="ARBA" id="ARBA00004141"/>
    </source>
</evidence>
<evidence type="ECO:0000313" key="6">
    <source>
        <dbReference type="EMBL" id="KAF2800332.1"/>
    </source>
</evidence>
<comment type="subcellular location">
    <subcellularLocation>
        <location evidence="1">Membrane</location>
        <topology evidence="1">Multi-pass membrane protein</topology>
    </subcellularLocation>
</comment>
<keyword evidence="2 5" id="KW-0812">Transmembrane</keyword>
<evidence type="ECO:0000313" key="7">
    <source>
        <dbReference type="Proteomes" id="UP000799757"/>
    </source>
</evidence>
<accession>A0A6A6XV14</accession>
<dbReference type="AlphaFoldDB" id="A0A6A6XV14"/>
<keyword evidence="7" id="KW-1185">Reference proteome</keyword>
<dbReference type="Proteomes" id="UP000799757">
    <property type="component" value="Unassembled WGS sequence"/>
</dbReference>
<protein>
    <recommendedName>
        <fullName evidence="8">Mg2+ transporter protein</fullName>
    </recommendedName>
</protein>
<feature type="transmembrane region" description="Helical" evidence="5">
    <location>
        <begin position="179"/>
        <end position="197"/>
    </location>
</feature>
<dbReference type="GO" id="GO:0046873">
    <property type="term" value="F:metal ion transmembrane transporter activity"/>
    <property type="evidence" value="ECO:0007669"/>
    <property type="project" value="InterPro"/>
</dbReference>
<evidence type="ECO:0000256" key="3">
    <source>
        <dbReference type="ARBA" id="ARBA00022989"/>
    </source>
</evidence>
<evidence type="ECO:0000256" key="5">
    <source>
        <dbReference type="SAM" id="Phobius"/>
    </source>
</evidence>
<dbReference type="Gene3D" id="1.20.58.340">
    <property type="entry name" value="Magnesium transport protein CorA, transmembrane region"/>
    <property type="match status" value="1"/>
</dbReference>
<sequence length="246" mass="27986">WGKCGIAWTMVSPTRPTDGSCWKSIDHFSTLSYGWIPDNGADFFTLFVQTLKEKWLTLCELAEERLSKRRLDQLCAKGDSPNLIHHLAEDAQEWAKLRSILRGQVRAAKSFAVEYCSCYDQDNGSRVMQEAIDCFNTEVSDQISQLEQTVKDLLQFEFAWVSINEAHRSTSIATSIKRLSWITFIFLPAMFASSLFGMNVDILETNPDWRWYLLLGSGFLALTVLGWLLFKYGQVSDGPLPNASLY</sequence>
<dbReference type="Pfam" id="PF01544">
    <property type="entry name" value="CorA"/>
    <property type="match status" value="1"/>
</dbReference>
<dbReference type="InterPro" id="IPR002523">
    <property type="entry name" value="MgTranspt_CorA/ZnTranspt_ZntB"/>
</dbReference>
<dbReference type="GO" id="GO:0016020">
    <property type="term" value="C:membrane"/>
    <property type="evidence" value="ECO:0007669"/>
    <property type="project" value="UniProtKB-SubCell"/>
</dbReference>
<reference evidence="6" key="1">
    <citation type="journal article" date="2020" name="Stud. Mycol.">
        <title>101 Dothideomycetes genomes: a test case for predicting lifestyles and emergence of pathogens.</title>
        <authorList>
            <person name="Haridas S."/>
            <person name="Albert R."/>
            <person name="Binder M."/>
            <person name="Bloem J."/>
            <person name="Labutti K."/>
            <person name="Salamov A."/>
            <person name="Andreopoulos B."/>
            <person name="Baker S."/>
            <person name="Barry K."/>
            <person name="Bills G."/>
            <person name="Bluhm B."/>
            <person name="Cannon C."/>
            <person name="Castanera R."/>
            <person name="Culley D."/>
            <person name="Daum C."/>
            <person name="Ezra D."/>
            <person name="Gonzalez J."/>
            <person name="Henrissat B."/>
            <person name="Kuo A."/>
            <person name="Liang C."/>
            <person name="Lipzen A."/>
            <person name="Lutzoni F."/>
            <person name="Magnuson J."/>
            <person name="Mondo S."/>
            <person name="Nolan M."/>
            <person name="Ohm R."/>
            <person name="Pangilinan J."/>
            <person name="Park H.-J."/>
            <person name="Ramirez L."/>
            <person name="Alfaro M."/>
            <person name="Sun H."/>
            <person name="Tritt A."/>
            <person name="Yoshinaga Y."/>
            <person name="Zwiers L.-H."/>
            <person name="Turgeon B."/>
            <person name="Goodwin S."/>
            <person name="Spatafora J."/>
            <person name="Crous P."/>
            <person name="Grigoriev I."/>
        </authorList>
    </citation>
    <scope>NUCLEOTIDE SEQUENCE</scope>
    <source>
        <strain evidence="6">CBS 109.77</strain>
    </source>
</reference>
<evidence type="ECO:0000256" key="4">
    <source>
        <dbReference type="ARBA" id="ARBA00023136"/>
    </source>
</evidence>
<evidence type="ECO:0008006" key="8">
    <source>
        <dbReference type="Google" id="ProtNLM"/>
    </source>
</evidence>